<gene>
    <name evidence="2" type="ORF">HPB51_023497</name>
</gene>
<feature type="region of interest" description="Disordered" evidence="1">
    <location>
        <begin position="57"/>
        <end position="209"/>
    </location>
</feature>
<dbReference type="VEuPathDB" id="VectorBase:LOC119161406"/>
<dbReference type="GO" id="GO:0030154">
    <property type="term" value="P:cell differentiation"/>
    <property type="evidence" value="ECO:0007669"/>
    <property type="project" value="TreeGrafter"/>
</dbReference>
<dbReference type="Proteomes" id="UP000821866">
    <property type="component" value="Chromosome 2"/>
</dbReference>
<dbReference type="AlphaFoldDB" id="A0A9J6EJD6"/>
<feature type="compositionally biased region" description="Low complexity" evidence="1">
    <location>
        <begin position="136"/>
        <end position="145"/>
    </location>
</feature>
<reference evidence="2" key="1">
    <citation type="journal article" date="2020" name="Cell">
        <title>Large-Scale Comparative Analyses of Tick Genomes Elucidate Their Genetic Diversity and Vector Capacities.</title>
        <authorList>
            <consortium name="Tick Genome and Microbiome Consortium (TIGMIC)"/>
            <person name="Jia N."/>
            <person name="Wang J."/>
            <person name="Shi W."/>
            <person name="Du L."/>
            <person name="Sun Y."/>
            <person name="Zhan W."/>
            <person name="Jiang J.F."/>
            <person name="Wang Q."/>
            <person name="Zhang B."/>
            <person name="Ji P."/>
            <person name="Bell-Sakyi L."/>
            <person name="Cui X.M."/>
            <person name="Yuan T.T."/>
            <person name="Jiang B.G."/>
            <person name="Yang W.F."/>
            <person name="Lam T.T."/>
            <person name="Chang Q.C."/>
            <person name="Ding S.J."/>
            <person name="Wang X.J."/>
            <person name="Zhu J.G."/>
            <person name="Ruan X.D."/>
            <person name="Zhao L."/>
            <person name="Wei J.T."/>
            <person name="Ye R.Z."/>
            <person name="Que T.C."/>
            <person name="Du C.H."/>
            <person name="Zhou Y.H."/>
            <person name="Cheng J.X."/>
            <person name="Dai P.F."/>
            <person name="Guo W.B."/>
            <person name="Han X.H."/>
            <person name="Huang E.J."/>
            <person name="Li L.F."/>
            <person name="Wei W."/>
            <person name="Gao Y.C."/>
            <person name="Liu J.Z."/>
            <person name="Shao H.Z."/>
            <person name="Wang X."/>
            <person name="Wang C.C."/>
            <person name="Yang T.C."/>
            <person name="Huo Q.B."/>
            <person name="Li W."/>
            <person name="Chen H.Y."/>
            <person name="Chen S.E."/>
            <person name="Zhou L.G."/>
            <person name="Ni X.B."/>
            <person name="Tian J.H."/>
            <person name="Sheng Y."/>
            <person name="Liu T."/>
            <person name="Pan Y.S."/>
            <person name="Xia L.Y."/>
            <person name="Li J."/>
            <person name="Zhao F."/>
            <person name="Cao W.C."/>
        </authorList>
    </citation>
    <scope>NUCLEOTIDE SEQUENCE</scope>
    <source>
        <strain evidence="2">Rmic-2018</strain>
    </source>
</reference>
<dbReference type="PANTHER" id="PTHR14038">
    <property type="entry name" value="BAT2 HLA-B-ASSOCIATED TRANSCRIPT 2"/>
    <property type="match status" value="1"/>
</dbReference>
<evidence type="ECO:0000313" key="3">
    <source>
        <dbReference type="Proteomes" id="UP000821866"/>
    </source>
</evidence>
<evidence type="ECO:0000256" key="1">
    <source>
        <dbReference type="SAM" id="MobiDB-lite"/>
    </source>
</evidence>
<dbReference type="InterPro" id="IPR033184">
    <property type="entry name" value="PRRC2"/>
</dbReference>
<name>A0A9J6EJD6_RHIMP</name>
<evidence type="ECO:0000313" key="2">
    <source>
        <dbReference type="EMBL" id="KAH8034367.1"/>
    </source>
</evidence>
<organism evidence="2 3">
    <name type="scientific">Rhipicephalus microplus</name>
    <name type="common">Cattle tick</name>
    <name type="synonym">Boophilus microplus</name>
    <dbReference type="NCBI Taxonomy" id="6941"/>
    <lineage>
        <taxon>Eukaryota</taxon>
        <taxon>Metazoa</taxon>
        <taxon>Ecdysozoa</taxon>
        <taxon>Arthropoda</taxon>
        <taxon>Chelicerata</taxon>
        <taxon>Arachnida</taxon>
        <taxon>Acari</taxon>
        <taxon>Parasitiformes</taxon>
        <taxon>Ixodida</taxon>
        <taxon>Ixodoidea</taxon>
        <taxon>Ixodidae</taxon>
        <taxon>Rhipicephalinae</taxon>
        <taxon>Rhipicephalus</taxon>
        <taxon>Boophilus</taxon>
    </lineage>
</organism>
<reference evidence="2" key="2">
    <citation type="submission" date="2021-09" db="EMBL/GenBank/DDBJ databases">
        <authorList>
            <person name="Jia N."/>
            <person name="Wang J."/>
            <person name="Shi W."/>
            <person name="Du L."/>
            <person name="Sun Y."/>
            <person name="Zhan W."/>
            <person name="Jiang J."/>
            <person name="Wang Q."/>
            <person name="Zhang B."/>
            <person name="Ji P."/>
            <person name="Sakyi L.B."/>
            <person name="Cui X."/>
            <person name="Yuan T."/>
            <person name="Jiang B."/>
            <person name="Yang W."/>
            <person name="Lam T.T.-Y."/>
            <person name="Chang Q."/>
            <person name="Ding S."/>
            <person name="Wang X."/>
            <person name="Zhu J."/>
            <person name="Ruan X."/>
            <person name="Zhao L."/>
            <person name="Wei J."/>
            <person name="Que T."/>
            <person name="Du C."/>
            <person name="Cheng J."/>
            <person name="Dai P."/>
            <person name="Han X."/>
            <person name="Huang E."/>
            <person name="Gao Y."/>
            <person name="Liu J."/>
            <person name="Shao H."/>
            <person name="Ye R."/>
            <person name="Li L."/>
            <person name="Wei W."/>
            <person name="Wang X."/>
            <person name="Wang C."/>
            <person name="Huo Q."/>
            <person name="Li W."/>
            <person name="Guo W."/>
            <person name="Chen H."/>
            <person name="Chen S."/>
            <person name="Zhou L."/>
            <person name="Zhou L."/>
            <person name="Ni X."/>
            <person name="Tian J."/>
            <person name="Zhou Y."/>
            <person name="Sheng Y."/>
            <person name="Liu T."/>
            <person name="Pan Y."/>
            <person name="Xia L."/>
            <person name="Li J."/>
            <person name="Zhao F."/>
            <person name="Cao W."/>
        </authorList>
    </citation>
    <scope>NUCLEOTIDE SEQUENCE</scope>
    <source>
        <strain evidence="2">Rmic-2018</strain>
        <tissue evidence="2">Larvae</tissue>
    </source>
</reference>
<accession>A0A9J6EJD6</accession>
<proteinExistence type="predicted"/>
<feature type="compositionally biased region" description="Pro residues" evidence="1">
    <location>
        <begin position="190"/>
        <end position="201"/>
    </location>
</feature>
<feature type="compositionally biased region" description="Gly residues" evidence="1">
    <location>
        <begin position="146"/>
        <end position="162"/>
    </location>
</feature>
<dbReference type="PANTHER" id="PTHR14038:SF0">
    <property type="entry name" value="LP18708P"/>
    <property type="match status" value="1"/>
</dbReference>
<comment type="caution">
    <text evidence="2">The sequence shown here is derived from an EMBL/GenBank/DDBJ whole genome shotgun (WGS) entry which is preliminary data.</text>
</comment>
<sequence>MEATGKRSEYKTVWLRARLSKILVNRRLSESEERCIFWGPGSGVTVGGGVGSSAGVKTWSSVTSSQEGGGPERNFLGHQSPFFPQEFPKLAGGDVPIDGTQRSATDSQYGPGPSLRPQMEGTWSRGTLQQQPPPQQQQQQQQQQVPGGGSGGGGGGQGCGPPGGLPPSSGSGVNGQASFASPPRGALPSGVPPGGGPPSSPAQPSYRQQAVPPFVQVRWLVSPLQVTLCKSLPFTSRP</sequence>
<dbReference type="EMBL" id="JABSTU010000004">
    <property type="protein sequence ID" value="KAH8034367.1"/>
    <property type="molecule type" value="Genomic_DNA"/>
</dbReference>
<protein>
    <submittedName>
        <fullName evidence="2">Uncharacterized protein</fullName>
    </submittedName>
</protein>
<keyword evidence="3" id="KW-1185">Reference proteome</keyword>